<reference evidence="1 2" key="1">
    <citation type="submission" date="2018-03" db="EMBL/GenBank/DDBJ databases">
        <title>Diversity of phytobeneficial traits revealed by whole-genome analysis of worldwide-isolated phenazine-producing Pseudomonas spp.</title>
        <authorList>
            <person name="Biessy A."/>
            <person name="Novinscak A."/>
            <person name="Blom J."/>
            <person name="Leger G."/>
            <person name="Thomashow L.S."/>
            <person name="Cazorla F.M."/>
            <person name="Josic D."/>
            <person name="Filion M."/>
        </authorList>
    </citation>
    <scope>NUCLEOTIDE SEQUENCE [LARGE SCALE GENOMIC DNA]</scope>
    <source>
        <strain evidence="1 2">ChPhzS24</strain>
    </source>
</reference>
<accession>A0AAD0ZJY5</accession>
<dbReference type="AlphaFoldDB" id="A0AAD0ZJY5"/>
<dbReference type="EMBL" id="CP027750">
    <property type="protein sequence ID" value="AZE31575.1"/>
    <property type="molecule type" value="Genomic_DNA"/>
</dbReference>
<proteinExistence type="predicted"/>
<sequence length="477" mass="53861">MTTKSQIRESLVQAIPLTTSTHGEAPDRRLLYLPPAHAKALRLECNLVIGARGVGKSFWTAALKTPALREALGKSVRELEHTDVHVGFGVSPDIDAFPDGEVFAQLIGAGFQPFELWKAVVLRWLTSIQPAQIPVDSWRETVEWVRDNPEPLARVVQNANTALASNQRHGLIVFDALDRTSNDWGIMDGIVRDLMRVVLWLKSYPRLHAKVFLREDQSDRTITDFPDASKLLATKAELTWASHDLHGLLWHTLCNATEDDGNRFRELYQKVIGATPRFDNGVWFVAEDVKRESVKQRELFEALAGPWMGRDRRRGVPYIWAVSHLADGRGRTSPRSFLAAIRQAAEDSLEKYPEHEQPLHYESIKRGVQKASEIRVAEMAEDYPWVPGVMDPLRGLSVPCVFEIVEERWKNHFPSGLSGLSDQRLPPQHAERGWAGVRSDLERLGIFETMKDSRVNLPDLYRVGFGLGRRGGVKPVK</sequence>
<name>A0AAD0ZJY5_9PSED</name>
<protein>
    <submittedName>
        <fullName evidence="1">ABC-type cobalamin/Fe3+-siderophore transport system, ATPase component</fullName>
    </submittedName>
</protein>
<gene>
    <name evidence="1" type="ORF">C4K07_4812</name>
</gene>
<dbReference type="Proteomes" id="UP000280455">
    <property type="component" value="Chromosome"/>
</dbReference>
<evidence type="ECO:0000313" key="2">
    <source>
        <dbReference type="Proteomes" id="UP000280455"/>
    </source>
</evidence>
<evidence type="ECO:0000313" key="1">
    <source>
        <dbReference type="EMBL" id="AZE31575.1"/>
    </source>
</evidence>
<organism evidence="1 2">
    <name type="scientific">Pseudomonas chlororaphis subsp. aureofaciens</name>
    <dbReference type="NCBI Taxonomy" id="587851"/>
    <lineage>
        <taxon>Bacteria</taxon>
        <taxon>Pseudomonadati</taxon>
        <taxon>Pseudomonadota</taxon>
        <taxon>Gammaproteobacteria</taxon>
        <taxon>Pseudomonadales</taxon>
        <taxon>Pseudomonadaceae</taxon>
        <taxon>Pseudomonas</taxon>
    </lineage>
</organism>